<sequence length="67" mass="7542">MQHLGRLALMSCFCVLISGQLDDSKFSERPYDVLQNQNLVILGSVFGILLVIMVTMAVCVYKPLPRR</sequence>
<evidence type="ECO:0000313" key="3">
    <source>
        <dbReference type="Ensembl" id="ENSGMOP00000065507.1"/>
    </source>
</evidence>
<accession>A0A8C5CQ87</accession>
<keyword evidence="1" id="KW-1133">Transmembrane helix</keyword>
<evidence type="ECO:0000256" key="1">
    <source>
        <dbReference type="SAM" id="Phobius"/>
    </source>
</evidence>
<keyword evidence="1" id="KW-0812">Transmembrane</keyword>
<proteinExistence type="predicted"/>
<evidence type="ECO:0000256" key="2">
    <source>
        <dbReference type="SAM" id="SignalP"/>
    </source>
</evidence>
<reference evidence="3" key="1">
    <citation type="submission" date="2025-08" db="UniProtKB">
        <authorList>
            <consortium name="Ensembl"/>
        </authorList>
    </citation>
    <scope>IDENTIFICATION</scope>
</reference>
<reference evidence="3" key="2">
    <citation type="submission" date="2025-09" db="UniProtKB">
        <authorList>
            <consortium name="Ensembl"/>
        </authorList>
    </citation>
    <scope>IDENTIFICATION</scope>
</reference>
<feature type="chain" id="PRO_5034607593" evidence="2">
    <location>
        <begin position="20"/>
        <end position="67"/>
    </location>
</feature>
<feature type="signal peptide" evidence="2">
    <location>
        <begin position="1"/>
        <end position="19"/>
    </location>
</feature>
<dbReference type="Proteomes" id="UP000694546">
    <property type="component" value="Chromosome 6"/>
</dbReference>
<name>A0A8C5CQ87_GADMO</name>
<keyword evidence="4" id="KW-1185">Reference proteome</keyword>
<organism evidence="3 4">
    <name type="scientific">Gadus morhua</name>
    <name type="common">Atlantic cod</name>
    <dbReference type="NCBI Taxonomy" id="8049"/>
    <lineage>
        <taxon>Eukaryota</taxon>
        <taxon>Metazoa</taxon>
        <taxon>Chordata</taxon>
        <taxon>Craniata</taxon>
        <taxon>Vertebrata</taxon>
        <taxon>Euteleostomi</taxon>
        <taxon>Actinopterygii</taxon>
        <taxon>Neopterygii</taxon>
        <taxon>Teleostei</taxon>
        <taxon>Neoteleostei</taxon>
        <taxon>Acanthomorphata</taxon>
        <taxon>Zeiogadaria</taxon>
        <taxon>Gadariae</taxon>
        <taxon>Gadiformes</taxon>
        <taxon>Gadoidei</taxon>
        <taxon>Gadidae</taxon>
        <taxon>Gadus</taxon>
    </lineage>
</organism>
<evidence type="ECO:0000313" key="4">
    <source>
        <dbReference type="Proteomes" id="UP000694546"/>
    </source>
</evidence>
<dbReference type="OMA" id="MIGMAVC"/>
<protein>
    <submittedName>
        <fullName evidence="3">Si:dkey-234h16.7</fullName>
    </submittedName>
</protein>
<dbReference type="Ensembl" id="ENSGMOT00000025063.1">
    <property type="protein sequence ID" value="ENSGMOP00000065507.1"/>
    <property type="gene ID" value="ENSGMOG00000026657.1"/>
</dbReference>
<keyword evidence="1" id="KW-0472">Membrane</keyword>
<feature type="transmembrane region" description="Helical" evidence="1">
    <location>
        <begin position="37"/>
        <end position="61"/>
    </location>
</feature>
<keyword evidence="2" id="KW-0732">Signal</keyword>
<dbReference type="AlphaFoldDB" id="A0A8C5CQ87"/>
<dbReference type="GeneTree" id="ENSGT01020000230750"/>